<dbReference type="AlphaFoldDB" id="A0ABD3JQK4"/>
<protein>
    <submittedName>
        <fullName evidence="4">Uncharacterized protein</fullName>
    </submittedName>
</protein>
<dbReference type="InterPro" id="IPR036465">
    <property type="entry name" value="vWFA_dom_sf"/>
</dbReference>
<keyword evidence="5" id="KW-1185">Reference proteome</keyword>
<dbReference type="SUPFAM" id="SSF53300">
    <property type="entry name" value="vWA-like"/>
    <property type="match status" value="1"/>
</dbReference>
<name>A0ABD3JQK4_EUCGL</name>
<evidence type="ECO:0000259" key="2">
    <source>
        <dbReference type="Pfam" id="PF11443"/>
    </source>
</evidence>
<feature type="domain" description="DUF2828" evidence="2">
    <location>
        <begin position="62"/>
        <end position="454"/>
    </location>
</feature>
<dbReference type="InterPro" id="IPR058580">
    <property type="entry name" value="DUF2828"/>
</dbReference>
<feature type="compositionally biased region" description="Pro residues" evidence="1">
    <location>
        <begin position="25"/>
        <end position="38"/>
    </location>
</feature>
<feature type="compositionally biased region" description="Basic and acidic residues" evidence="1">
    <location>
        <begin position="175"/>
        <end position="185"/>
    </location>
</feature>
<dbReference type="InterPro" id="IPR011205">
    <property type="entry name" value="UCP015417_vWA"/>
</dbReference>
<dbReference type="Pfam" id="PF25043">
    <property type="entry name" value="DUF7788"/>
    <property type="match status" value="1"/>
</dbReference>
<dbReference type="PIRSF" id="PIRSF015417">
    <property type="entry name" value="T31B5_30_vWA"/>
    <property type="match status" value="1"/>
</dbReference>
<proteinExistence type="predicted"/>
<reference evidence="4 5" key="1">
    <citation type="submission" date="2024-11" db="EMBL/GenBank/DDBJ databases">
        <title>Chromosome-level genome assembly of Eucalyptus globulus Labill. provides insights into its genome evolution.</title>
        <authorList>
            <person name="Li X."/>
        </authorList>
    </citation>
    <scope>NUCLEOTIDE SEQUENCE [LARGE SCALE GENOMIC DNA]</scope>
    <source>
        <strain evidence="4">CL2024</strain>
        <tissue evidence="4">Fresh tender leaves</tissue>
    </source>
</reference>
<evidence type="ECO:0000259" key="3">
    <source>
        <dbReference type="Pfam" id="PF25043"/>
    </source>
</evidence>
<evidence type="ECO:0000313" key="4">
    <source>
        <dbReference type="EMBL" id="KAL3728513.1"/>
    </source>
</evidence>
<dbReference type="Proteomes" id="UP001634007">
    <property type="component" value="Unassembled WGS sequence"/>
</dbReference>
<dbReference type="PANTHER" id="PTHR31373:SF17">
    <property type="entry name" value="OS06G0652100 PROTEIN"/>
    <property type="match status" value="1"/>
</dbReference>
<dbReference type="InterPro" id="IPR056690">
    <property type="entry name" value="DUF7788"/>
</dbReference>
<evidence type="ECO:0000256" key="1">
    <source>
        <dbReference type="SAM" id="MobiDB-lite"/>
    </source>
</evidence>
<dbReference type="Pfam" id="PF11443">
    <property type="entry name" value="DUF2828"/>
    <property type="match status" value="1"/>
</dbReference>
<feature type="domain" description="DUF7788" evidence="3">
    <location>
        <begin position="456"/>
        <end position="634"/>
    </location>
</feature>
<accession>A0ABD3JQK4</accession>
<dbReference type="PANTHER" id="PTHR31373">
    <property type="entry name" value="OS06G0652100 PROTEIN"/>
    <property type="match status" value="1"/>
</dbReference>
<comment type="caution">
    <text evidence="4">The sequence shown here is derived from an EMBL/GenBank/DDBJ whole genome shotgun (WGS) entry which is preliminary data.</text>
</comment>
<dbReference type="Gene3D" id="3.40.50.410">
    <property type="entry name" value="von Willebrand factor, type A domain"/>
    <property type="match status" value="1"/>
</dbReference>
<gene>
    <name evidence="4" type="ORF">ACJRO7_033148</name>
</gene>
<sequence length="656" mass="74076">MAPSPPPCFTSSLHTLLGPPECHDPPPPQARPAPAPAPADPFIDLMVANFNGDGDLPRKGYTENNSATFLSTGNPCLDFFFHVVPDTPPESLTERLESAWDHDPLTALKLVCNLRGVRGTGKSDKEGFHAAARWLFKNHPWTLACNVGAFAEFGYFKDLPEILYRLLEGPDIRAKQKSEWQERKGTKSRRQLESVPGFSCRDKSRRKKGRNSSRTATASVPKEVRVAYAAARDREQKQKASELRNKKRIAMARKLMERYKRDGDFRFLHDKVSWHFAHCLMADLEFLKSGENNKISLAAKWCPSLDSSFDLVTLLCESIAKRVFPRERFPEYQGLEEAHYAYRVRDRLRKDALVPLRRVLELPEVYMSAGRWGDVPYNRVASVAMKLHKDKFLKHDRERFQTYLADVKSGKATIAAGALLPHEIVASLSDPDTGEVAELQWKRMVEDLSKVGKLENCIAVCDVSGSMSGTPMEVSVAMGLLVSELTREPWKGKVITFSEFPQLHAIQGEGLRSKTEFIRTMDWGRNTDFQAVFDRILEVATAGKLRAEEMVRKVFVFSDMEFDQASWNPWETDYEAITRKFGERGYWAAVPQIVFWNLRDSRSTPVAAKQAGVALVSGFSKNLMKMFLEDEGNISPLAIMEAAISGEEYQDLVVVD</sequence>
<organism evidence="4 5">
    <name type="scientific">Eucalyptus globulus</name>
    <name type="common">Tasmanian blue gum</name>
    <dbReference type="NCBI Taxonomy" id="34317"/>
    <lineage>
        <taxon>Eukaryota</taxon>
        <taxon>Viridiplantae</taxon>
        <taxon>Streptophyta</taxon>
        <taxon>Embryophyta</taxon>
        <taxon>Tracheophyta</taxon>
        <taxon>Spermatophyta</taxon>
        <taxon>Magnoliopsida</taxon>
        <taxon>eudicotyledons</taxon>
        <taxon>Gunneridae</taxon>
        <taxon>Pentapetalae</taxon>
        <taxon>rosids</taxon>
        <taxon>malvids</taxon>
        <taxon>Myrtales</taxon>
        <taxon>Myrtaceae</taxon>
        <taxon>Myrtoideae</taxon>
        <taxon>Eucalypteae</taxon>
        <taxon>Eucalyptus</taxon>
    </lineage>
</organism>
<feature type="region of interest" description="Disordered" evidence="1">
    <location>
        <begin position="175"/>
        <end position="218"/>
    </location>
</feature>
<feature type="region of interest" description="Disordered" evidence="1">
    <location>
        <begin position="1"/>
        <end position="38"/>
    </location>
</feature>
<dbReference type="EMBL" id="JBJKBG010000008">
    <property type="protein sequence ID" value="KAL3728513.1"/>
    <property type="molecule type" value="Genomic_DNA"/>
</dbReference>
<evidence type="ECO:0000313" key="5">
    <source>
        <dbReference type="Proteomes" id="UP001634007"/>
    </source>
</evidence>